<comment type="caution">
    <text evidence="1">The sequence shown here is derived from an EMBL/GenBank/DDBJ whole genome shotgun (WGS) entry which is preliminary data.</text>
</comment>
<dbReference type="EMBL" id="JACJFM010000018">
    <property type="protein sequence ID" value="MBB1487754.1"/>
    <property type="molecule type" value="Genomic_DNA"/>
</dbReference>
<evidence type="ECO:0000313" key="1">
    <source>
        <dbReference type="EMBL" id="MBB1487754.1"/>
    </source>
</evidence>
<sequence length="70" mass="8128">MCTNTKRSAFLIRTPKSINYIFNELDDNDITNIKFKDKVFSFKNDNLREAFGQLSEARDAITDQHLKTKG</sequence>
<dbReference type="Proteomes" id="UP000565262">
    <property type="component" value="Unassembled WGS sequence"/>
</dbReference>
<evidence type="ECO:0000313" key="2">
    <source>
        <dbReference type="Proteomes" id="UP000565262"/>
    </source>
</evidence>
<accession>A0A839ISW7</accession>
<protein>
    <submittedName>
        <fullName evidence="1">Uncharacterized protein</fullName>
    </submittedName>
</protein>
<dbReference type="AlphaFoldDB" id="A0A839ISW7"/>
<gene>
    <name evidence="1" type="ORF">H4O21_14175</name>
</gene>
<dbReference type="RefSeq" id="WP_182809531.1">
    <property type="nucleotide sequence ID" value="NZ_JACJFM010000018.1"/>
</dbReference>
<keyword evidence="2" id="KW-1185">Reference proteome</keyword>
<name>A0A839ISW7_9GAMM</name>
<reference evidence="1 2" key="1">
    <citation type="submission" date="2020-08" db="EMBL/GenBank/DDBJ databases">
        <title>Oceanospirillum sp. nov. isolated from marine sediment.</title>
        <authorList>
            <person name="Ji X."/>
        </authorList>
    </citation>
    <scope>NUCLEOTIDE SEQUENCE [LARGE SCALE GENOMIC DNA]</scope>
    <source>
        <strain evidence="1 2">D5</strain>
    </source>
</reference>
<proteinExistence type="predicted"/>
<organism evidence="1 2">
    <name type="scientific">Oceanospirillum sediminis</name>
    <dbReference type="NCBI Taxonomy" id="2760088"/>
    <lineage>
        <taxon>Bacteria</taxon>
        <taxon>Pseudomonadati</taxon>
        <taxon>Pseudomonadota</taxon>
        <taxon>Gammaproteobacteria</taxon>
        <taxon>Oceanospirillales</taxon>
        <taxon>Oceanospirillaceae</taxon>
        <taxon>Oceanospirillum</taxon>
    </lineage>
</organism>